<reference evidence="1" key="1">
    <citation type="submission" date="2018-02" db="EMBL/GenBank/DDBJ databases">
        <title>Rhizophora mucronata_Transcriptome.</title>
        <authorList>
            <person name="Meera S.P."/>
            <person name="Sreeshan A."/>
            <person name="Augustine A."/>
        </authorList>
    </citation>
    <scope>NUCLEOTIDE SEQUENCE</scope>
    <source>
        <tissue evidence="1">Leaf</tissue>
    </source>
</reference>
<name>A0A2P2R2F2_RHIMU</name>
<dbReference type="EMBL" id="GGEC01092928">
    <property type="protein sequence ID" value="MBX73412.1"/>
    <property type="molecule type" value="Transcribed_RNA"/>
</dbReference>
<organism evidence="1">
    <name type="scientific">Rhizophora mucronata</name>
    <name type="common">Asiatic mangrove</name>
    <dbReference type="NCBI Taxonomy" id="61149"/>
    <lineage>
        <taxon>Eukaryota</taxon>
        <taxon>Viridiplantae</taxon>
        <taxon>Streptophyta</taxon>
        <taxon>Embryophyta</taxon>
        <taxon>Tracheophyta</taxon>
        <taxon>Spermatophyta</taxon>
        <taxon>Magnoliopsida</taxon>
        <taxon>eudicotyledons</taxon>
        <taxon>Gunneridae</taxon>
        <taxon>Pentapetalae</taxon>
        <taxon>rosids</taxon>
        <taxon>fabids</taxon>
        <taxon>Malpighiales</taxon>
        <taxon>Rhizophoraceae</taxon>
        <taxon>Rhizophora</taxon>
    </lineage>
</organism>
<accession>A0A2P2R2F2</accession>
<protein>
    <submittedName>
        <fullName evidence="1">Uncharacterized protein</fullName>
    </submittedName>
</protein>
<sequence>MRTCLFSF</sequence>
<proteinExistence type="predicted"/>
<evidence type="ECO:0000313" key="1">
    <source>
        <dbReference type="EMBL" id="MBX73412.1"/>
    </source>
</evidence>